<gene>
    <name evidence="17" type="primary">queH</name>
    <name evidence="18" type="ORF">SAMN05661053_1666</name>
</gene>
<dbReference type="EMBL" id="UHJL01000002">
    <property type="protein sequence ID" value="SUQ24271.1"/>
    <property type="molecule type" value="Genomic_DNA"/>
</dbReference>
<comment type="similarity">
    <text evidence="3 17">Belongs to the QueH family.</text>
</comment>
<keyword evidence="10 17" id="KW-0560">Oxidoreductase</keyword>
<dbReference type="GO" id="GO:0046872">
    <property type="term" value="F:metal ion binding"/>
    <property type="evidence" value="ECO:0007669"/>
    <property type="project" value="UniProtKB-KW"/>
</dbReference>
<evidence type="ECO:0000256" key="6">
    <source>
        <dbReference type="ARBA" id="ARBA00022485"/>
    </source>
</evidence>
<comment type="function">
    <text evidence="1 17">Catalyzes the conversion of epoxyqueuosine (oQ) to queuosine (Q), which is a hypermodified base found in the wobble positions of tRNA(Asp), tRNA(Asn), tRNA(His) and tRNA(Tyr).</text>
</comment>
<evidence type="ECO:0000256" key="9">
    <source>
        <dbReference type="ARBA" id="ARBA00022785"/>
    </source>
</evidence>
<dbReference type="Pfam" id="PF02677">
    <property type="entry name" value="QueH"/>
    <property type="match status" value="1"/>
</dbReference>
<dbReference type="EC" id="1.17.99.6" evidence="4 17"/>
<reference evidence="18 19" key="1">
    <citation type="submission" date="2017-08" db="EMBL/GenBank/DDBJ databases">
        <authorList>
            <person name="de Groot N.N."/>
        </authorList>
    </citation>
    <scope>NUCLEOTIDE SEQUENCE [LARGE SCALE GENOMIC DNA]</scope>
    <source>
        <strain evidence="18 19">HM2</strain>
    </source>
</reference>
<dbReference type="HAMAP" id="MF_02089">
    <property type="entry name" value="QueH"/>
    <property type="match status" value="1"/>
</dbReference>
<evidence type="ECO:0000256" key="15">
    <source>
        <dbReference type="ARBA" id="ARBA00031446"/>
    </source>
</evidence>
<keyword evidence="9 17" id="KW-0671">Queuosine biosynthesis</keyword>
<keyword evidence="8 17" id="KW-0479">Metal-binding</keyword>
<evidence type="ECO:0000256" key="17">
    <source>
        <dbReference type="HAMAP-Rule" id="MF_02089"/>
    </source>
</evidence>
<dbReference type="RefSeq" id="WP_109573066.1">
    <property type="nucleotide sequence ID" value="NZ_UHJL01000002.1"/>
</dbReference>
<evidence type="ECO:0000256" key="1">
    <source>
        <dbReference type="ARBA" id="ARBA00002268"/>
    </source>
</evidence>
<dbReference type="GO" id="GO:0052693">
    <property type="term" value="F:epoxyqueuosine reductase activity"/>
    <property type="evidence" value="ECO:0007669"/>
    <property type="project" value="UniProtKB-UniRule"/>
</dbReference>
<dbReference type="PANTHER" id="PTHR36701:SF1">
    <property type="entry name" value="EPOXYQUEUOSINE REDUCTASE QUEH"/>
    <property type="match status" value="1"/>
</dbReference>
<feature type="binding site" evidence="17">
    <location>
        <position position="121"/>
    </location>
    <ligand>
        <name>[4Fe-4S] cluster</name>
        <dbReference type="ChEBI" id="CHEBI:49883"/>
    </ligand>
</feature>
<accession>A0A380S718</accession>
<dbReference type="AlphaFoldDB" id="A0A380S718"/>
<dbReference type="GO" id="GO:0051539">
    <property type="term" value="F:4 iron, 4 sulfur cluster binding"/>
    <property type="evidence" value="ECO:0007669"/>
    <property type="project" value="UniProtKB-UniRule"/>
</dbReference>
<evidence type="ECO:0000256" key="14">
    <source>
        <dbReference type="ARBA" id="ARBA00023284"/>
    </source>
</evidence>
<comment type="catalytic activity">
    <reaction evidence="16 17">
        <text>epoxyqueuosine(34) in tRNA + AH2 = queuosine(34) in tRNA + A + H2O</text>
        <dbReference type="Rhea" id="RHEA:32159"/>
        <dbReference type="Rhea" id="RHEA-COMP:18571"/>
        <dbReference type="Rhea" id="RHEA-COMP:18582"/>
        <dbReference type="ChEBI" id="CHEBI:13193"/>
        <dbReference type="ChEBI" id="CHEBI:15377"/>
        <dbReference type="ChEBI" id="CHEBI:17499"/>
        <dbReference type="ChEBI" id="CHEBI:194431"/>
        <dbReference type="ChEBI" id="CHEBI:194443"/>
        <dbReference type="EC" id="1.17.99.6"/>
    </reaction>
</comment>
<sequence>MDYKQQPKHNYQVDLDRIIRRLERTGEVPTLLLHACCAPCSSYTIEYLSQYFKITLFYYNPNIAPAEEYQHRVNEIKRFVAEFKTKYPVTLVEGEYDPKKFYDVARGLEKEPEGGKRCRKCFELRLAESARLAKELNCDYFTTTLTISPMKDAQVLNEVVQEQCDIYGIKRLPSDFKKKGGYKRSIQLSHEYNLYRQNFCGCVYSMREAEEREAKKERDI</sequence>
<evidence type="ECO:0000256" key="13">
    <source>
        <dbReference type="ARBA" id="ARBA00023157"/>
    </source>
</evidence>
<dbReference type="GO" id="GO:0008616">
    <property type="term" value="P:tRNA queuosine(34) biosynthetic process"/>
    <property type="evidence" value="ECO:0007669"/>
    <property type="project" value="UniProtKB-UniRule"/>
</dbReference>
<dbReference type="Proteomes" id="UP000255423">
    <property type="component" value="Unassembled WGS sequence"/>
</dbReference>
<feature type="disulfide bond" description="Redox-active" evidence="17">
    <location>
        <begin position="200"/>
        <end position="202"/>
    </location>
</feature>
<evidence type="ECO:0000256" key="10">
    <source>
        <dbReference type="ARBA" id="ARBA00023002"/>
    </source>
</evidence>
<dbReference type="InterPro" id="IPR003828">
    <property type="entry name" value="QueH"/>
</dbReference>
<evidence type="ECO:0000256" key="16">
    <source>
        <dbReference type="ARBA" id="ARBA00047415"/>
    </source>
</evidence>
<protein>
    <recommendedName>
        <fullName evidence="5 17">Epoxyqueuosine reductase QueH</fullName>
        <ecNumber evidence="4 17">1.17.99.6</ecNumber>
    </recommendedName>
    <alternativeName>
        <fullName evidence="15 17">Queuosine biosynthesis protein QueH</fullName>
    </alternativeName>
</protein>
<keyword evidence="11 17" id="KW-0408">Iron</keyword>
<dbReference type="UniPathway" id="UPA00392"/>
<keyword evidence="7 17" id="KW-0819">tRNA processing</keyword>
<keyword evidence="6 17" id="KW-0004">4Fe-4S</keyword>
<evidence type="ECO:0000256" key="8">
    <source>
        <dbReference type="ARBA" id="ARBA00022723"/>
    </source>
</evidence>
<keyword evidence="12 17" id="KW-0411">Iron-sulfur</keyword>
<evidence type="ECO:0000256" key="7">
    <source>
        <dbReference type="ARBA" id="ARBA00022694"/>
    </source>
</evidence>
<feature type="binding site" evidence="17">
    <location>
        <position position="37"/>
    </location>
    <ligand>
        <name>[4Fe-4S] cluster</name>
        <dbReference type="ChEBI" id="CHEBI:49883"/>
    </ligand>
</feature>
<dbReference type="PANTHER" id="PTHR36701">
    <property type="entry name" value="EPOXYQUEUOSINE REDUCTASE QUEH"/>
    <property type="match status" value="1"/>
</dbReference>
<evidence type="ECO:0000256" key="12">
    <source>
        <dbReference type="ARBA" id="ARBA00023014"/>
    </source>
</evidence>
<name>A0A380S718_FIBSU</name>
<evidence type="ECO:0000256" key="3">
    <source>
        <dbReference type="ARBA" id="ARBA00008207"/>
    </source>
</evidence>
<evidence type="ECO:0000256" key="4">
    <source>
        <dbReference type="ARBA" id="ARBA00012622"/>
    </source>
</evidence>
<evidence type="ECO:0000313" key="19">
    <source>
        <dbReference type="Proteomes" id="UP000255423"/>
    </source>
</evidence>
<feature type="binding site" evidence="17">
    <location>
        <position position="36"/>
    </location>
    <ligand>
        <name>[4Fe-4S] cluster</name>
        <dbReference type="ChEBI" id="CHEBI:49883"/>
    </ligand>
</feature>
<keyword evidence="14 17" id="KW-0676">Redox-active center</keyword>
<feature type="binding site" evidence="17">
    <location>
        <position position="118"/>
    </location>
    <ligand>
        <name>[4Fe-4S] cluster</name>
        <dbReference type="ChEBI" id="CHEBI:49883"/>
    </ligand>
</feature>
<evidence type="ECO:0000313" key="18">
    <source>
        <dbReference type="EMBL" id="SUQ24271.1"/>
    </source>
</evidence>
<evidence type="ECO:0000256" key="5">
    <source>
        <dbReference type="ARBA" id="ARBA00016895"/>
    </source>
</evidence>
<organism evidence="18 19">
    <name type="scientific">Fibrobacter succinogenes</name>
    <name type="common">Bacteroides succinogenes</name>
    <dbReference type="NCBI Taxonomy" id="833"/>
    <lineage>
        <taxon>Bacteria</taxon>
        <taxon>Pseudomonadati</taxon>
        <taxon>Fibrobacterota</taxon>
        <taxon>Fibrobacteria</taxon>
        <taxon>Fibrobacterales</taxon>
        <taxon>Fibrobacteraceae</taxon>
        <taxon>Fibrobacter</taxon>
    </lineage>
</organism>
<proteinExistence type="inferred from homology"/>
<comment type="pathway">
    <text evidence="2 17">tRNA modification; tRNA-queuosine biosynthesis.</text>
</comment>
<evidence type="ECO:0000256" key="2">
    <source>
        <dbReference type="ARBA" id="ARBA00004691"/>
    </source>
</evidence>
<keyword evidence="13 17" id="KW-1015">Disulfide bond</keyword>
<evidence type="ECO:0000256" key="11">
    <source>
        <dbReference type="ARBA" id="ARBA00023004"/>
    </source>
</evidence>